<proteinExistence type="inferred from homology"/>
<dbReference type="InterPro" id="IPR011613">
    <property type="entry name" value="GH15-like"/>
</dbReference>
<keyword evidence="9" id="KW-0119">Carbohydrate metabolism</keyword>
<dbReference type="PANTHER" id="PTHR10749:SF8">
    <property type="entry name" value="PHOSPHORYLASE B KINASE REGULATORY SUBUNIT BETA"/>
    <property type="match status" value="1"/>
</dbReference>
<evidence type="ECO:0000256" key="8">
    <source>
        <dbReference type="ARBA" id="ARBA00023136"/>
    </source>
</evidence>
<dbReference type="GO" id="GO:0005964">
    <property type="term" value="C:phosphorylase kinase complex"/>
    <property type="evidence" value="ECO:0007669"/>
    <property type="project" value="TreeGrafter"/>
</dbReference>
<dbReference type="GO" id="GO:0005886">
    <property type="term" value="C:plasma membrane"/>
    <property type="evidence" value="ECO:0007669"/>
    <property type="project" value="UniProtKB-SubCell"/>
</dbReference>
<evidence type="ECO:0000256" key="9">
    <source>
        <dbReference type="ARBA" id="ARBA00023277"/>
    </source>
</evidence>
<dbReference type="GO" id="GO:0016787">
    <property type="term" value="F:hydrolase activity"/>
    <property type="evidence" value="ECO:0007669"/>
    <property type="project" value="UniProtKB-KW"/>
</dbReference>
<keyword evidence="15" id="KW-1185">Reference proteome</keyword>
<evidence type="ECO:0000256" key="3">
    <source>
        <dbReference type="ARBA" id="ARBA00007128"/>
    </source>
</evidence>
<dbReference type="SUPFAM" id="SSF48208">
    <property type="entry name" value="Six-hairpin glycosidases"/>
    <property type="match status" value="1"/>
</dbReference>
<evidence type="ECO:0000256" key="2">
    <source>
        <dbReference type="ARBA" id="ARBA00005131"/>
    </source>
</evidence>
<organism evidence="14 15">
    <name type="scientific">Luteitalea pratensis</name>
    <dbReference type="NCBI Taxonomy" id="1855912"/>
    <lineage>
        <taxon>Bacteria</taxon>
        <taxon>Pseudomonadati</taxon>
        <taxon>Acidobacteriota</taxon>
        <taxon>Vicinamibacteria</taxon>
        <taxon>Vicinamibacterales</taxon>
        <taxon>Vicinamibacteraceae</taxon>
        <taxon>Luteitalea</taxon>
    </lineage>
</organism>
<dbReference type="PATRIC" id="fig|1813736.3.peg.5189"/>
<gene>
    <name evidence="14" type="ORF">LuPra_04935</name>
</gene>
<comment type="similarity">
    <text evidence="3">Belongs to the phosphorylase b kinase regulatory chain family.</text>
</comment>
<comment type="pathway">
    <text evidence="2">Glycan biosynthesis; glycogen metabolism.</text>
</comment>
<keyword evidence="7" id="KW-0112">Calmodulin-binding</keyword>
<keyword evidence="6" id="KW-0321">Glycogen metabolism</keyword>
<dbReference type="STRING" id="1855912.LuPra_04935"/>
<dbReference type="Gene3D" id="1.50.10.10">
    <property type="match status" value="1"/>
</dbReference>
<dbReference type="PANTHER" id="PTHR10749">
    <property type="entry name" value="PHOSPHORYLASE B KINASE REGULATORY SUBUNIT"/>
    <property type="match status" value="1"/>
</dbReference>
<evidence type="ECO:0000256" key="6">
    <source>
        <dbReference type="ARBA" id="ARBA00022600"/>
    </source>
</evidence>
<evidence type="ECO:0000256" key="11">
    <source>
        <dbReference type="ARBA" id="ARBA00023289"/>
    </source>
</evidence>
<evidence type="ECO:0000256" key="1">
    <source>
        <dbReference type="ARBA" id="ARBA00004342"/>
    </source>
</evidence>
<dbReference type="OrthoDB" id="6091662at2"/>
<dbReference type="KEGG" id="abac:LuPra_04935"/>
<reference evidence="15" key="2">
    <citation type="submission" date="2016-04" db="EMBL/GenBank/DDBJ databases">
        <title>First Complete Genome Sequence of a Subdivision 6 Acidobacterium.</title>
        <authorList>
            <person name="Huang S."/>
            <person name="Vieira S."/>
            <person name="Bunk B."/>
            <person name="Riedel T."/>
            <person name="Sproeer C."/>
            <person name="Overmann J."/>
        </authorList>
    </citation>
    <scope>NUCLEOTIDE SEQUENCE [LARGE SCALE GENOMIC DNA]</scope>
    <source>
        <strain evidence="15">DSM 100886 HEG_-6_39</strain>
    </source>
</reference>
<comment type="subcellular location">
    <subcellularLocation>
        <location evidence="1">Cell membrane</location>
        <topology evidence="1">Lipid-anchor</topology>
        <orientation evidence="1">Cytoplasmic side</orientation>
    </subcellularLocation>
</comment>
<name>A0A143PSG6_LUTPR</name>
<dbReference type="InterPro" id="IPR008734">
    <property type="entry name" value="PHK_A/B_su"/>
</dbReference>
<dbReference type="Proteomes" id="UP000076079">
    <property type="component" value="Chromosome"/>
</dbReference>
<evidence type="ECO:0000313" key="15">
    <source>
        <dbReference type="Proteomes" id="UP000076079"/>
    </source>
</evidence>
<dbReference type="GO" id="GO:0005977">
    <property type="term" value="P:glycogen metabolic process"/>
    <property type="evidence" value="ECO:0007669"/>
    <property type="project" value="UniProtKB-UniPathway"/>
</dbReference>
<keyword evidence="5" id="KW-0597">Phosphoprotein</keyword>
<dbReference type="InterPro" id="IPR045583">
    <property type="entry name" value="KPBA/B_C"/>
</dbReference>
<dbReference type="RefSeq" id="WP_110173202.1">
    <property type="nucleotide sequence ID" value="NZ_CP015136.1"/>
</dbReference>
<dbReference type="Pfam" id="PF00723">
    <property type="entry name" value="Glyco_hydro_15"/>
    <property type="match status" value="1"/>
</dbReference>
<sequence>MDRIQLRTTLDGYYREVKSLILDKQHPVTGLLPASTAVTTHGNYRDAWVRDNVYSILAVWGLAIAYRSLEDGGGRGYELEHRTVHLMRGLLRSMMAQAGKVEAFKYSRDPRDALHAKYDTETGAHVVGDSAWGHLQIDATSLYLLMLAQMITSGLSVIWTLDEVNFVQNLVYYIERAYRTPDYGIWERGDKLNRGSVEINASSVGMAKAALEALAGFNLFGSRGSQESVLHVVPDNIAQANLTLLSILPRESNTKETDAALLSVIGYPAFAVHDAALVDRVRTEVVGLLSGRYGLKRFLRDGHQTVLEAEGRLHYEEEELQRFAHIESEWPLFFTYLLVDSLMCGDTQSAVQYEERLRGVVIERNGIGLLPELYFVPAEAIAAERTSPGSQARRANDNVPLVWAQSLYLLGRMLKDHVLLANDIDPLGRRRHRAPPPPVVQLVFLAEDAALQSDLAEHGVLTETPEDIEPVAVYLPHDIALAYGEVGSNVPLGLTGRSARALKSLTTSRLYRLRGRTGVCLASFFLQQEFFLAYDLDFLLRRFESELAYLHRNWTLSGRPTVTVLLTHQLLDADRTSFYGLMRQVALGRVGDVPVRRGRLAELMPTANVERIDDLHALEISDAPLAMRMGRTTVLSEPGTQRPLDPTAEIAIDTTADAASLIARLADTDNLYEQIELLAALARIQSLDAVISMRGDTGPVRELIDEVYEQAGRRRLWAILRRAAGLLGKVDGDLNLAVGAILVRQKNIQVGRAYSDDSLISHPLPDHQLLAKINTYCRDDVRDRVLTQEILLYLGVLIRERPELLGELLTLRVSHFILLLTSQLAREQDVSTGEAYDALMALAPSVVQQRLEGVLEQYQAIEDLPQQLEQLQAQAARGALDWKQDLGLEKLRTPREGWLAWRQLRGIIDRRPAHFYADVWNIFRHAPALIIGEKLERRNRMSSSVVLSDMTPGEKAFALLLEHLLNKIGAAEYRQLNIESLSVLASFFRQNPSLQIEDDCVLDALIGHAVRLAYLDQRADHEASYNDYKADAWTAFYASAPERTSTFLVTALRSLLRFETA</sequence>
<dbReference type="InterPro" id="IPR008928">
    <property type="entry name" value="6-hairpin_glycosidase_sf"/>
</dbReference>
<evidence type="ECO:0000256" key="5">
    <source>
        <dbReference type="ARBA" id="ARBA00022553"/>
    </source>
</evidence>
<feature type="domain" description="Phosphorylase b kinase regulatory subunit alpha/beta C-terminal" evidence="13">
    <location>
        <begin position="826"/>
        <end position="1059"/>
    </location>
</feature>
<dbReference type="AlphaFoldDB" id="A0A143PSG6"/>
<dbReference type="GO" id="GO:0005516">
    <property type="term" value="F:calmodulin binding"/>
    <property type="evidence" value="ECO:0007669"/>
    <property type="project" value="UniProtKB-KW"/>
</dbReference>
<evidence type="ECO:0000259" key="13">
    <source>
        <dbReference type="Pfam" id="PF19292"/>
    </source>
</evidence>
<dbReference type="InterPro" id="IPR012341">
    <property type="entry name" value="6hp_glycosidase-like_sf"/>
</dbReference>
<evidence type="ECO:0000259" key="12">
    <source>
        <dbReference type="Pfam" id="PF00723"/>
    </source>
</evidence>
<keyword evidence="8" id="KW-0472">Membrane</keyword>
<dbReference type="UniPathway" id="UPA00163"/>
<keyword evidence="10" id="KW-0449">Lipoprotein</keyword>
<dbReference type="EMBL" id="CP015136">
    <property type="protein sequence ID" value="AMY11677.1"/>
    <property type="molecule type" value="Genomic_DNA"/>
</dbReference>
<dbReference type="FunFam" id="1.50.10.10:FF:000004">
    <property type="entry name" value="Phosphorylase b kinase regulatory subunit"/>
    <property type="match status" value="1"/>
</dbReference>
<feature type="domain" description="GH15-like" evidence="12">
    <location>
        <begin position="10"/>
        <end position="814"/>
    </location>
</feature>
<dbReference type="Pfam" id="PF19292">
    <property type="entry name" value="KPBB_C"/>
    <property type="match status" value="1"/>
</dbReference>
<keyword evidence="11" id="KW-0636">Prenylation</keyword>
<evidence type="ECO:0000313" key="14">
    <source>
        <dbReference type="EMBL" id="AMY11677.1"/>
    </source>
</evidence>
<evidence type="ECO:0000256" key="7">
    <source>
        <dbReference type="ARBA" id="ARBA00022860"/>
    </source>
</evidence>
<reference evidence="14 15" key="1">
    <citation type="journal article" date="2016" name="Genome Announc.">
        <title>First Complete Genome Sequence of a Subdivision 6 Acidobacterium Strain.</title>
        <authorList>
            <person name="Huang S."/>
            <person name="Vieira S."/>
            <person name="Bunk B."/>
            <person name="Riedel T."/>
            <person name="Sproer C."/>
            <person name="Overmann J."/>
        </authorList>
    </citation>
    <scope>NUCLEOTIDE SEQUENCE [LARGE SCALE GENOMIC DNA]</scope>
    <source>
        <strain evidence="15">DSM 100886 HEG_-6_39</strain>
    </source>
</reference>
<keyword evidence="4" id="KW-1003">Cell membrane</keyword>
<protein>
    <submittedName>
        <fullName evidence="14">Glucoamylase hydrolase</fullName>
    </submittedName>
</protein>
<evidence type="ECO:0000256" key="10">
    <source>
        <dbReference type="ARBA" id="ARBA00023288"/>
    </source>
</evidence>
<evidence type="ECO:0000256" key="4">
    <source>
        <dbReference type="ARBA" id="ARBA00022475"/>
    </source>
</evidence>
<keyword evidence="14" id="KW-0378">Hydrolase</keyword>
<accession>A0A143PSG6</accession>